<evidence type="ECO:0000313" key="3">
    <source>
        <dbReference type="EMBL" id="KAF5319432.1"/>
    </source>
</evidence>
<dbReference type="EMBL" id="JAACJJ010000029">
    <property type="protein sequence ID" value="KAF5319432.1"/>
    <property type="molecule type" value="Genomic_DNA"/>
</dbReference>
<evidence type="ECO:0008006" key="5">
    <source>
        <dbReference type="Google" id="ProtNLM"/>
    </source>
</evidence>
<feature type="region of interest" description="Disordered" evidence="1">
    <location>
        <begin position="118"/>
        <end position="232"/>
    </location>
</feature>
<feature type="compositionally biased region" description="Polar residues" evidence="1">
    <location>
        <begin position="143"/>
        <end position="152"/>
    </location>
</feature>
<evidence type="ECO:0000313" key="4">
    <source>
        <dbReference type="Proteomes" id="UP000567179"/>
    </source>
</evidence>
<dbReference type="AlphaFoldDB" id="A0A8H5BC20"/>
<protein>
    <recommendedName>
        <fullName evidence="5">Extracellular membrane protein CFEM domain-containing protein</fullName>
    </recommendedName>
</protein>
<feature type="chain" id="PRO_5034954446" description="Extracellular membrane protein CFEM domain-containing protein" evidence="2">
    <location>
        <begin position="21"/>
        <end position="250"/>
    </location>
</feature>
<gene>
    <name evidence="3" type="ORF">D9619_008502</name>
</gene>
<evidence type="ECO:0000256" key="2">
    <source>
        <dbReference type="SAM" id="SignalP"/>
    </source>
</evidence>
<feature type="compositionally biased region" description="Polar residues" evidence="1">
    <location>
        <begin position="178"/>
        <end position="193"/>
    </location>
</feature>
<proteinExistence type="predicted"/>
<keyword evidence="2" id="KW-0732">Signal</keyword>
<keyword evidence="4" id="KW-1185">Reference proteome</keyword>
<evidence type="ECO:0000256" key="1">
    <source>
        <dbReference type="SAM" id="MobiDB-lite"/>
    </source>
</evidence>
<comment type="caution">
    <text evidence="3">The sequence shown here is derived from an EMBL/GenBank/DDBJ whole genome shotgun (WGS) entry which is preliminary data.</text>
</comment>
<dbReference type="Proteomes" id="UP000567179">
    <property type="component" value="Unassembled WGS sequence"/>
</dbReference>
<reference evidence="3 4" key="1">
    <citation type="journal article" date="2020" name="ISME J.">
        <title>Uncovering the hidden diversity of litter-decomposition mechanisms in mushroom-forming fungi.</title>
        <authorList>
            <person name="Floudas D."/>
            <person name="Bentzer J."/>
            <person name="Ahren D."/>
            <person name="Johansson T."/>
            <person name="Persson P."/>
            <person name="Tunlid A."/>
        </authorList>
    </citation>
    <scope>NUCLEOTIDE SEQUENCE [LARGE SCALE GENOMIC DNA]</scope>
    <source>
        <strain evidence="3 4">CBS 101986</strain>
    </source>
</reference>
<accession>A0A8H5BC20</accession>
<feature type="signal peptide" evidence="2">
    <location>
        <begin position="1"/>
        <end position="20"/>
    </location>
</feature>
<organism evidence="3 4">
    <name type="scientific">Psilocybe cf. subviscida</name>
    <dbReference type="NCBI Taxonomy" id="2480587"/>
    <lineage>
        <taxon>Eukaryota</taxon>
        <taxon>Fungi</taxon>
        <taxon>Dikarya</taxon>
        <taxon>Basidiomycota</taxon>
        <taxon>Agaricomycotina</taxon>
        <taxon>Agaricomycetes</taxon>
        <taxon>Agaricomycetidae</taxon>
        <taxon>Agaricales</taxon>
        <taxon>Agaricineae</taxon>
        <taxon>Strophariaceae</taxon>
        <taxon>Psilocybe</taxon>
    </lineage>
</organism>
<sequence>MRTKFSALFSLVIATSIADALNIESIFRRQADESSCTSCQTFLTTIQNCGQSLSCLCTDAVDTQAQTCVNCLVGTTISPAVIQNITTEYNNDCRVENIAVITIPAGAGSIGGPTGAGTALPSATGFETSPDGFSSAPFATPTGDVSGSSPDDLSSAAFATPTGDASGTDDSPPPVPETTLSLDGSPNASPTGLGSNAGSGNTGAGNSGQSGGGQTGQAGKTSGGSRSKHPRETKLIESIVVAMSAVVFFG</sequence>
<feature type="compositionally biased region" description="Gly residues" evidence="1">
    <location>
        <begin position="195"/>
        <end position="216"/>
    </location>
</feature>
<name>A0A8H5BC20_9AGAR</name>